<feature type="transmembrane region" description="Helical" evidence="8">
    <location>
        <begin position="319"/>
        <end position="337"/>
    </location>
</feature>
<evidence type="ECO:0000256" key="2">
    <source>
        <dbReference type="ARBA" id="ARBA00022475"/>
    </source>
</evidence>
<feature type="transmembrane region" description="Helical" evidence="8">
    <location>
        <begin position="161"/>
        <end position="182"/>
    </location>
</feature>
<gene>
    <name evidence="10" type="ORF">DCCM_4488</name>
</gene>
<keyword evidence="4" id="KW-0808">Transferase</keyword>
<evidence type="ECO:0000313" key="10">
    <source>
        <dbReference type="EMBL" id="GBF35365.1"/>
    </source>
</evidence>
<keyword evidence="7 8" id="KW-0472">Membrane</keyword>
<feature type="transmembrane region" description="Helical" evidence="8">
    <location>
        <begin position="344"/>
        <end position="365"/>
    </location>
</feature>
<dbReference type="GO" id="GO:0005886">
    <property type="term" value="C:plasma membrane"/>
    <property type="evidence" value="ECO:0007669"/>
    <property type="project" value="UniProtKB-SubCell"/>
</dbReference>
<keyword evidence="3" id="KW-0328">Glycosyltransferase</keyword>
<dbReference type="Pfam" id="PF13231">
    <property type="entry name" value="PMT_2"/>
    <property type="match status" value="1"/>
</dbReference>
<evidence type="ECO:0000256" key="3">
    <source>
        <dbReference type="ARBA" id="ARBA00022676"/>
    </source>
</evidence>
<keyword evidence="6 8" id="KW-1133">Transmembrane helix</keyword>
<reference evidence="11" key="1">
    <citation type="submission" date="2018-02" db="EMBL/GenBank/DDBJ databases">
        <title>Genome sequence of Desulfocucumis palustris strain NAW-5.</title>
        <authorList>
            <person name="Watanabe M."/>
            <person name="Kojima H."/>
            <person name="Fukui M."/>
        </authorList>
    </citation>
    <scope>NUCLEOTIDE SEQUENCE [LARGE SCALE GENOMIC DNA]</scope>
    <source>
        <strain evidence="11">NAW-5</strain>
    </source>
</reference>
<comment type="caution">
    <text evidence="10">The sequence shown here is derived from an EMBL/GenBank/DDBJ whole genome shotgun (WGS) entry which is preliminary data.</text>
</comment>
<dbReference type="GO" id="GO:0016763">
    <property type="term" value="F:pentosyltransferase activity"/>
    <property type="evidence" value="ECO:0007669"/>
    <property type="project" value="TreeGrafter"/>
</dbReference>
<accession>A0A2L2XGP4</accession>
<dbReference type="AlphaFoldDB" id="A0A2L2XGP4"/>
<evidence type="ECO:0000256" key="4">
    <source>
        <dbReference type="ARBA" id="ARBA00022679"/>
    </source>
</evidence>
<dbReference type="InterPro" id="IPR038731">
    <property type="entry name" value="RgtA/B/C-like"/>
</dbReference>
<feature type="domain" description="Glycosyltransferase RgtA/B/C/D-like" evidence="9">
    <location>
        <begin position="96"/>
        <end position="248"/>
    </location>
</feature>
<evidence type="ECO:0000256" key="8">
    <source>
        <dbReference type="SAM" id="Phobius"/>
    </source>
</evidence>
<keyword evidence="11" id="KW-1185">Reference proteome</keyword>
<proteinExistence type="predicted"/>
<evidence type="ECO:0000313" key="11">
    <source>
        <dbReference type="Proteomes" id="UP000239549"/>
    </source>
</evidence>
<keyword evidence="5 8" id="KW-0812">Transmembrane</keyword>
<protein>
    <submittedName>
        <fullName evidence="10">Membrane protein</fullName>
    </submittedName>
</protein>
<dbReference type="PANTHER" id="PTHR33908">
    <property type="entry name" value="MANNOSYLTRANSFERASE YKCB-RELATED"/>
    <property type="match status" value="1"/>
</dbReference>
<feature type="transmembrane region" description="Helical" evidence="8">
    <location>
        <begin position="232"/>
        <end position="249"/>
    </location>
</feature>
<evidence type="ECO:0000256" key="1">
    <source>
        <dbReference type="ARBA" id="ARBA00004651"/>
    </source>
</evidence>
<dbReference type="RefSeq" id="WP_104373440.1">
    <property type="nucleotide sequence ID" value="NZ_BFAV01000159.1"/>
</dbReference>
<sequence length="539" mass="60427">MFNFSGYGPEARGGNRLVSGRMGPAELAMAAALTVVAAIVWYLYYDKYFIGLTLNDAMDYAGIARNVAEGEGFISQYLTPLSMAHQGVPQPDMWRAPLWPLALALFQKVFGFIDEASALGTGFFYVLTVPVMFLLARLLFNNAVAVASVLLYIFSPQMLNYGISGMTESMSVFFMALVFLALLSPSTVNRPGDLLLGVIIGLFYLTRYNALLFLPFIAVYRAYQWPKRGFGPALRVALGFLLAVFPWFIRNTLLFGNPLFSLQKYEFMMFTESYPDYVMYVLPHKADAAGFLLNNTGEIIDKVAGSWNEFLTMSLTADFWGVTPVILLLFLLPVFLADRRAAAFKALVAVNFIVQLAALLVIHFIPRLFLIFTPLVIIAGVGSLMTLLNYLAGLSKNIPRRKGVKLIAGSGIIIITGAFALWNYFGNQPGAQERTRFPQAIFDISRTTSGGDLVITNEGHMVSWYGNRYAVKIPYSIDMIPEMEKISSARALFISNRIFWHMPEVKNEWKNILYNRPERFYGFRLYKVFSDGGVLYLKE</sequence>
<organism evidence="10 11">
    <name type="scientific">Desulfocucumis palustris</name>
    <dbReference type="NCBI Taxonomy" id="1898651"/>
    <lineage>
        <taxon>Bacteria</taxon>
        <taxon>Bacillati</taxon>
        <taxon>Bacillota</taxon>
        <taxon>Clostridia</taxon>
        <taxon>Eubacteriales</taxon>
        <taxon>Desulfocucumaceae</taxon>
        <taxon>Desulfocucumis</taxon>
    </lineage>
</organism>
<feature type="transmembrane region" description="Helical" evidence="8">
    <location>
        <begin position="194"/>
        <end position="220"/>
    </location>
</feature>
<dbReference type="Proteomes" id="UP000239549">
    <property type="component" value="Unassembled WGS sequence"/>
</dbReference>
<feature type="transmembrane region" description="Helical" evidence="8">
    <location>
        <begin position="27"/>
        <end position="45"/>
    </location>
</feature>
<dbReference type="OrthoDB" id="136232at2"/>
<dbReference type="PANTHER" id="PTHR33908:SF11">
    <property type="entry name" value="MEMBRANE PROTEIN"/>
    <property type="match status" value="1"/>
</dbReference>
<feature type="transmembrane region" description="Helical" evidence="8">
    <location>
        <begin position="404"/>
        <end position="425"/>
    </location>
</feature>
<dbReference type="GO" id="GO:0009103">
    <property type="term" value="P:lipopolysaccharide biosynthetic process"/>
    <property type="evidence" value="ECO:0007669"/>
    <property type="project" value="UniProtKB-ARBA"/>
</dbReference>
<feature type="transmembrane region" description="Helical" evidence="8">
    <location>
        <begin position="371"/>
        <end position="392"/>
    </location>
</feature>
<dbReference type="EMBL" id="BFAV01000159">
    <property type="protein sequence ID" value="GBF35365.1"/>
    <property type="molecule type" value="Genomic_DNA"/>
</dbReference>
<keyword evidence="2" id="KW-1003">Cell membrane</keyword>
<feature type="transmembrane region" description="Helical" evidence="8">
    <location>
        <begin position="125"/>
        <end position="154"/>
    </location>
</feature>
<dbReference type="InterPro" id="IPR050297">
    <property type="entry name" value="LipidA_mod_glycosyltrf_83"/>
</dbReference>
<comment type="subcellular location">
    <subcellularLocation>
        <location evidence="1">Cell membrane</location>
        <topology evidence="1">Multi-pass membrane protein</topology>
    </subcellularLocation>
</comment>
<name>A0A2L2XGP4_9FIRM</name>
<evidence type="ECO:0000256" key="6">
    <source>
        <dbReference type="ARBA" id="ARBA00022989"/>
    </source>
</evidence>
<evidence type="ECO:0000259" key="9">
    <source>
        <dbReference type="Pfam" id="PF13231"/>
    </source>
</evidence>
<evidence type="ECO:0000256" key="5">
    <source>
        <dbReference type="ARBA" id="ARBA00022692"/>
    </source>
</evidence>
<evidence type="ECO:0000256" key="7">
    <source>
        <dbReference type="ARBA" id="ARBA00023136"/>
    </source>
</evidence>